<sequence length="44" mass="4773">MKNVSKETTKPKKVKCDKCNGTGKIKSLICTTCSGTGKRDLLLD</sequence>
<keyword evidence="2" id="KW-1185">Reference proteome</keyword>
<evidence type="ECO:0000313" key="1">
    <source>
        <dbReference type="EMBL" id="MDR7210923.1"/>
    </source>
</evidence>
<dbReference type="Gene3D" id="6.20.20.10">
    <property type="match status" value="1"/>
</dbReference>
<dbReference type="Proteomes" id="UP001269081">
    <property type="component" value="Unassembled WGS sequence"/>
</dbReference>
<dbReference type="SUPFAM" id="SSF57938">
    <property type="entry name" value="DnaJ/Hsp40 cysteine-rich domain"/>
    <property type="match status" value="1"/>
</dbReference>
<name>A0ABU1Y9M8_9FLAO</name>
<gene>
    <name evidence="1" type="ORF">J2W48_002874</name>
</gene>
<reference evidence="1 2" key="1">
    <citation type="submission" date="2023-07" db="EMBL/GenBank/DDBJ databases">
        <title>Sorghum-associated microbial communities from plants grown in Nebraska, USA.</title>
        <authorList>
            <person name="Schachtman D."/>
        </authorList>
    </citation>
    <scope>NUCLEOTIDE SEQUENCE [LARGE SCALE GENOMIC DNA]</scope>
    <source>
        <strain evidence="1 2">4129</strain>
    </source>
</reference>
<protein>
    <submittedName>
        <fullName evidence="1">DnaJ-class molecular chaperone</fullName>
    </submittedName>
</protein>
<evidence type="ECO:0000313" key="2">
    <source>
        <dbReference type="Proteomes" id="UP001269081"/>
    </source>
</evidence>
<dbReference type="EMBL" id="JAVDWQ010000009">
    <property type="protein sequence ID" value="MDR7210923.1"/>
    <property type="molecule type" value="Genomic_DNA"/>
</dbReference>
<dbReference type="InterPro" id="IPR036410">
    <property type="entry name" value="HSP_DnaJ_Cys-rich_dom_sf"/>
</dbReference>
<comment type="caution">
    <text evidence="1">The sequence shown here is derived from an EMBL/GenBank/DDBJ whole genome shotgun (WGS) entry which is preliminary data.</text>
</comment>
<organism evidence="1 2">
    <name type="scientific">Flavobacterium piscis</name>
    <dbReference type="NCBI Taxonomy" id="1114874"/>
    <lineage>
        <taxon>Bacteria</taxon>
        <taxon>Pseudomonadati</taxon>
        <taxon>Bacteroidota</taxon>
        <taxon>Flavobacteriia</taxon>
        <taxon>Flavobacteriales</taxon>
        <taxon>Flavobacteriaceae</taxon>
        <taxon>Flavobacterium</taxon>
    </lineage>
</organism>
<accession>A0ABU1Y9M8</accession>
<proteinExistence type="predicted"/>